<dbReference type="PANTHER" id="PTHR30435">
    <property type="entry name" value="FLAGELLAR PROTEIN"/>
    <property type="match status" value="1"/>
</dbReference>
<dbReference type="InterPro" id="IPR011491">
    <property type="entry name" value="FlgE_D2"/>
</dbReference>
<dbReference type="AlphaFoldDB" id="A0A1R3TG63"/>
<evidence type="ECO:0000256" key="3">
    <source>
        <dbReference type="ARBA" id="ARBA00019015"/>
    </source>
</evidence>
<keyword evidence="4 5" id="KW-0975">Bacterial flagellum</keyword>
<feature type="domain" description="Flagellar hook protein FlgE D2" evidence="8">
    <location>
        <begin position="194"/>
        <end position="297"/>
    </location>
</feature>
<evidence type="ECO:0000256" key="2">
    <source>
        <dbReference type="ARBA" id="ARBA00009677"/>
    </source>
</evidence>
<feature type="domain" description="Flagellar basal-body/hook protein C-terminal" evidence="7">
    <location>
        <begin position="379"/>
        <end position="421"/>
    </location>
</feature>
<dbReference type="InterPro" id="IPR020013">
    <property type="entry name" value="Flagellar_FlgE/F/G"/>
</dbReference>
<gene>
    <name evidence="10" type="primary">flgE</name>
    <name evidence="10" type="ORF">DSM25559_1440</name>
</gene>
<dbReference type="EMBL" id="FMUE01000003">
    <property type="protein sequence ID" value="SCX16212.1"/>
    <property type="molecule type" value="Genomic_DNA"/>
</dbReference>
<dbReference type="Proteomes" id="UP000187891">
    <property type="component" value="Unassembled WGS sequence"/>
</dbReference>
<dbReference type="InterPro" id="IPR037058">
    <property type="entry name" value="Falgellar_hook_FlgE_sf"/>
</dbReference>
<evidence type="ECO:0000256" key="5">
    <source>
        <dbReference type="RuleBase" id="RU362116"/>
    </source>
</evidence>
<evidence type="ECO:0000256" key="1">
    <source>
        <dbReference type="ARBA" id="ARBA00004117"/>
    </source>
</evidence>
<reference evidence="11" key="1">
    <citation type="submission" date="2016-10" db="EMBL/GenBank/DDBJ databases">
        <authorList>
            <person name="Wibberg D."/>
        </authorList>
    </citation>
    <scope>NUCLEOTIDE SEQUENCE [LARGE SCALE GENOMIC DNA]</scope>
</reference>
<dbReference type="InterPro" id="IPR001444">
    <property type="entry name" value="Flag_bb_rod_N"/>
</dbReference>
<keyword evidence="10" id="KW-0966">Cell projection</keyword>
<dbReference type="STRING" id="1907666.DSM25559_1440"/>
<dbReference type="InterPro" id="IPR053967">
    <property type="entry name" value="LlgE_F_G-like_D1"/>
</dbReference>
<comment type="function">
    <text evidence="5">A flexible structure which links the flagellar filament to the drive apparatus in the basal body.</text>
</comment>
<evidence type="ECO:0000313" key="11">
    <source>
        <dbReference type="Proteomes" id="UP000187891"/>
    </source>
</evidence>
<dbReference type="SUPFAM" id="SSF117143">
    <property type="entry name" value="Flagellar hook protein flgE"/>
    <property type="match status" value="1"/>
</dbReference>
<proteinExistence type="inferred from homology"/>
<name>A0A1R3TG63_9HYPH</name>
<dbReference type="Pfam" id="PF06429">
    <property type="entry name" value="Flg_bbr_C"/>
    <property type="match status" value="1"/>
</dbReference>
<dbReference type="GO" id="GO:0005829">
    <property type="term" value="C:cytosol"/>
    <property type="evidence" value="ECO:0007669"/>
    <property type="project" value="TreeGrafter"/>
</dbReference>
<evidence type="ECO:0000259" key="7">
    <source>
        <dbReference type="Pfam" id="PF06429"/>
    </source>
</evidence>
<dbReference type="GO" id="GO:0009425">
    <property type="term" value="C:bacterial-type flagellum basal body"/>
    <property type="evidence" value="ECO:0007669"/>
    <property type="project" value="UniProtKB-SubCell"/>
</dbReference>
<dbReference type="GO" id="GO:0009424">
    <property type="term" value="C:bacterial-type flagellum hook"/>
    <property type="evidence" value="ECO:0007669"/>
    <property type="project" value="TreeGrafter"/>
</dbReference>
<dbReference type="Pfam" id="PF07559">
    <property type="entry name" value="FlgE_D2"/>
    <property type="match status" value="1"/>
</dbReference>
<organism evidence="10 11">
    <name type="scientific">Agrobacterium rosae</name>
    <dbReference type="NCBI Taxonomy" id="1972867"/>
    <lineage>
        <taxon>Bacteria</taxon>
        <taxon>Pseudomonadati</taxon>
        <taxon>Pseudomonadota</taxon>
        <taxon>Alphaproteobacteria</taxon>
        <taxon>Hyphomicrobiales</taxon>
        <taxon>Rhizobiaceae</taxon>
        <taxon>Rhizobium/Agrobacterium group</taxon>
        <taxon>Agrobacterium</taxon>
    </lineage>
</organism>
<dbReference type="GO" id="GO:0071978">
    <property type="term" value="P:bacterial-type flagellum-dependent swarming motility"/>
    <property type="evidence" value="ECO:0007669"/>
    <property type="project" value="TreeGrafter"/>
</dbReference>
<evidence type="ECO:0000313" key="10">
    <source>
        <dbReference type="EMBL" id="SCX16212.1"/>
    </source>
</evidence>
<dbReference type="RefSeq" id="WP_077118726.1">
    <property type="nucleotide sequence ID" value="NZ_FMUE01000003.1"/>
</dbReference>
<dbReference type="NCBIfam" id="TIGR03506">
    <property type="entry name" value="FlgEFG_subfam"/>
    <property type="match status" value="1"/>
</dbReference>
<dbReference type="InterPro" id="IPR010930">
    <property type="entry name" value="Flg_bb/hook_C_dom"/>
</dbReference>
<dbReference type="InterPro" id="IPR037925">
    <property type="entry name" value="FlgE/F/G-like"/>
</dbReference>
<feature type="domain" description="Flagellar basal body rod protein N-terminal" evidence="6">
    <location>
        <begin position="7"/>
        <end position="37"/>
    </location>
</feature>
<dbReference type="InterPro" id="IPR019776">
    <property type="entry name" value="Flagellar_basal_body_rod_CS"/>
</dbReference>
<keyword evidence="10" id="KW-0282">Flagellum</keyword>
<evidence type="ECO:0000259" key="9">
    <source>
        <dbReference type="Pfam" id="PF22692"/>
    </source>
</evidence>
<keyword evidence="10" id="KW-0969">Cilium</keyword>
<protein>
    <recommendedName>
        <fullName evidence="3 5">Flagellar hook protein FlgE</fullName>
    </recommendedName>
</protein>
<accession>A0A1R3TG63</accession>
<feature type="domain" description="Flagellar hook protein FlgE/F/G-like D1" evidence="9">
    <location>
        <begin position="84"/>
        <end position="153"/>
    </location>
</feature>
<sequence>MSLFGTMKTAVSGMNAQSNKLGTVGDNIANSSTTGYKSASTAFSSLVLSSSGGNYNSGGVDTNVKYSISQQGAAVATQSSTDLAINGDGFFVVQDTAGNIYLTRSGSFTADDSGNLVNSAGFTLLGYEYTGTTPTTVINSYDGLVPVNVSANGMTATPSTSGSLTGNLSDSAPVVDPANLPSDKDATVVVDQVSTLKTSVTGYDALGNEIKYDFYFSKTADNEWEVSVYDAKYASSTGSFPYSQDPLVAGEPMSFDPDTKTFDLSSIVIDDPNNDTSITIDLSGMTQFAATKSTMEQGNVNGNPAEQVQSISITADGTVYATYAKSSARALFQIPLADVASPDNLSVLSGNVFQTSADSGVVTLGFAGQTGFGTIASKQLESSNVDIATELTEMIQAQRSYTANSKVFQTGSDLMETLINLVR</sequence>
<dbReference type="Gene3D" id="2.60.98.20">
    <property type="entry name" value="Flagellar hook protein FlgE"/>
    <property type="match status" value="1"/>
</dbReference>
<evidence type="ECO:0000259" key="6">
    <source>
        <dbReference type="Pfam" id="PF00460"/>
    </source>
</evidence>
<evidence type="ECO:0000256" key="4">
    <source>
        <dbReference type="ARBA" id="ARBA00023143"/>
    </source>
</evidence>
<dbReference type="Pfam" id="PF00460">
    <property type="entry name" value="Flg_bb_rod"/>
    <property type="match status" value="1"/>
</dbReference>
<dbReference type="PANTHER" id="PTHR30435:SF1">
    <property type="entry name" value="FLAGELLAR HOOK PROTEIN FLGE"/>
    <property type="match status" value="1"/>
</dbReference>
<comment type="similarity">
    <text evidence="2 5">Belongs to the flagella basal body rod proteins family.</text>
</comment>
<evidence type="ECO:0000259" key="8">
    <source>
        <dbReference type="Pfam" id="PF07559"/>
    </source>
</evidence>
<comment type="subcellular location">
    <subcellularLocation>
        <location evidence="1 5">Bacterial flagellum basal body</location>
    </subcellularLocation>
</comment>
<dbReference type="Pfam" id="PF22692">
    <property type="entry name" value="LlgE_F_G_D1"/>
    <property type="match status" value="1"/>
</dbReference>
<dbReference type="PROSITE" id="PS00588">
    <property type="entry name" value="FLAGELLA_BB_ROD"/>
    <property type="match status" value="1"/>
</dbReference>